<dbReference type="EMBL" id="BAEH01000028">
    <property type="protein sequence ID" value="GAB17361.1"/>
    <property type="molecule type" value="Genomic_DNA"/>
</dbReference>
<sequence length="63" mass="6489">MAAAVAIALPAPAAASTPRVGGPCTKSEASSARQTSDGTRVVCVYLNSGRYQWQRLSNPSPVN</sequence>
<keyword evidence="3" id="KW-1185">Reference proteome</keyword>
<accession>H0QX10</accession>
<comment type="caution">
    <text evidence="2">The sequence shown here is derived from an EMBL/GenBank/DDBJ whole genome shotgun (WGS) entry which is preliminary data.</text>
</comment>
<feature type="region of interest" description="Disordered" evidence="1">
    <location>
        <begin position="13"/>
        <end position="37"/>
    </location>
</feature>
<name>H0QX10_9ACTN</name>
<dbReference type="STRING" id="1077974.GOEFS_028_00250"/>
<evidence type="ECO:0000313" key="2">
    <source>
        <dbReference type="EMBL" id="GAB17361.1"/>
    </source>
</evidence>
<reference evidence="2 3" key="1">
    <citation type="submission" date="2011-12" db="EMBL/GenBank/DDBJ databases">
        <title>Whole genome shotgun sequence of Gordonia effusa NBRC 100432.</title>
        <authorList>
            <person name="Yoshida I."/>
            <person name="Takarada H."/>
            <person name="Hosoyama A."/>
            <person name="Tsuchikane K."/>
            <person name="Katsumata H."/>
            <person name="Yamazaki S."/>
            <person name="Fujita N."/>
        </authorList>
    </citation>
    <scope>NUCLEOTIDE SEQUENCE [LARGE SCALE GENOMIC DNA]</scope>
    <source>
        <strain evidence="2 3">NBRC 100432</strain>
    </source>
</reference>
<organism evidence="2 3">
    <name type="scientific">Gordonia effusa NBRC 100432</name>
    <dbReference type="NCBI Taxonomy" id="1077974"/>
    <lineage>
        <taxon>Bacteria</taxon>
        <taxon>Bacillati</taxon>
        <taxon>Actinomycetota</taxon>
        <taxon>Actinomycetes</taxon>
        <taxon>Mycobacteriales</taxon>
        <taxon>Gordoniaceae</taxon>
        <taxon>Gordonia</taxon>
    </lineage>
</organism>
<dbReference type="AlphaFoldDB" id="H0QX10"/>
<proteinExistence type="predicted"/>
<gene>
    <name evidence="2" type="ORF">GOEFS_028_00250</name>
</gene>
<dbReference type="Proteomes" id="UP000035034">
    <property type="component" value="Unassembled WGS sequence"/>
</dbReference>
<feature type="compositionally biased region" description="Polar residues" evidence="1">
    <location>
        <begin position="27"/>
        <end position="37"/>
    </location>
</feature>
<evidence type="ECO:0000256" key="1">
    <source>
        <dbReference type="SAM" id="MobiDB-lite"/>
    </source>
</evidence>
<protein>
    <submittedName>
        <fullName evidence="2">Uncharacterized protein</fullName>
    </submittedName>
</protein>
<evidence type="ECO:0000313" key="3">
    <source>
        <dbReference type="Proteomes" id="UP000035034"/>
    </source>
</evidence>